<dbReference type="Proteomes" id="UP000675664">
    <property type="component" value="Unassembled WGS sequence"/>
</dbReference>
<dbReference type="EMBL" id="JAGSND010000010">
    <property type="protein sequence ID" value="MBR0599103.1"/>
    <property type="molecule type" value="Genomic_DNA"/>
</dbReference>
<dbReference type="AlphaFoldDB" id="A0A8J7W4S9"/>
<reference evidence="1" key="2">
    <citation type="submission" date="2021-04" db="EMBL/GenBank/DDBJ databases">
        <authorList>
            <person name="Liu J."/>
        </authorList>
    </citation>
    <scope>NUCLEOTIDE SEQUENCE</scope>
    <source>
        <strain evidence="1">BAD-6</strain>
    </source>
</reference>
<gene>
    <name evidence="1" type="ORF">KCX82_14530</name>
</gene>
<dbReference type="RefSeq" id="WP_227019235.1">
    <property type="nucleotide sequence ID" value="NZ_JAGSND010000010.1"/>
</dbReference>
<dbReference type="Gene3D" id="3.40.1440.10">
    <property type="entry name" value="GIY-YIG endonuclease"/>
    <property type="match status" value="1"/>
</dbReference>
<comment type="caution">
    <text evidence="1">The sequence shown here is derived from an EMBL/GenBank/DDBJ whole genome shotgun (WGS) entry which is preliminary data.</text>
</comment>
<protein>
    <submittedName>
        <fullName evidence="1">GIY-YIG nuclease family protein</fullName>
    </submittedName>
</protein>
<organism evidence="1 2">
    <name type="scientific">Sinanaerobacter chloroacetimidivorans</name>
    <dbReference type="NCBI Taxonomy" id="2818044"/>
    <lineage>
        <taxon>Bacteria</taxon>
        <taxon>Bacillati</taxon>
        <taxon>Bacillota</taxon>
        <taxon>Clostridia</taxon>
        <taxon>Peptostreptococcales</taxon>
        <taxon>Anaerovoracaceae</taxon>
        <taxon>Sinanaerobacter</taxon>
    </lineage>
</organism>
<proteinExistence type="predicted"/>
<keyword evidence="2" id="KW-1185">Reference proteome</keyword>
<name>A0A8J7W4S9_9FIRM</name>
<dbReference type="InterPro" id="IPR035901">
    <property type="entry name" value="GIY-YIG_endonuc_sf"/>
</dbReference>
<evidence type="ECO:0000313" key="1">
    <source>
        <dbReference type="EMBL" id="MBR0599103.1"/>
    </source>
</evidence>
<evidence type="ECO:0000313" key="2">
    <source>
        <dbReference type="Proteomes" id="UP000675664"/>
    </source>
</evidence>
<accession>A0A8J7W4S9</accession>
<sequence length="116" mass="13746">MGIERERKKEIISEYKQKKTTGGVYKITNMANGRYLLKAEVDLQSFQNRYNFNQRVKGCLHPKMQGDYNQYGSEVFSLEFLEEVEKKEDESNMGFKDRLKRLEEAWAAKFDPDKAY</sequence>
<dbReference type="CDD" id="cd10451">
    <property type="entry name" value="GIY-YIG_LuxR_like"/>
    <property type="match status" value="1"/>
</dbReference>
<reference evidence="1" key="1">
    <citation type="submission" date="2021-04" db="EMBL/GenBank/DDBJ databases">
        <title>Sinoanaerobacter chloroacetimidivorans sp. nov., an obligate anaerobic bacterium isolated from anaerobic sludge.</title>
        <authorList>
            <person name="Bao Y."/>
        </authorList>
    </citation>
    <scope>NUCLEOTIDE SEQUENCE</scope>
    <source>
        <strain evidence="1">BAD-6</strain>
    </source>
</reference>